<evidence type="ECO:0000313" key="6">
    <source>
        <dbReference type="EMBL" id="GDY47843.1"/>
    </source>
</evidence>
<accession>A0A4D4KPQ6</accession>
<dbReference type="EMBL" id="AP019620">
    <property type="protein sequence ID" value="BBJ38675.1"/>
    <property type="molecule type" value="Genomic_DNA"/>
</dbReference>
<evidence type="ECO:0000256" key="1">
    <source>
        <dbReference type="ARBA" id="ARBA00022450"/>
    </source>
</evidence>
<name>A0A4D4KPQ6_9ACTN</name>
<evidence type="ECO:0000313" key="5">
    <source>
        <dbReference type="EMBL" id="BBJ38675.1"/>
    </source>
</evidence>
<keyword evidence="2" id="KW-0597">Phosphoprotein</keyword>
<dbReference type="Pfam" id="PF00550">
    <property type="entry name" value="PP-binding"/>
    <property type="match status" value="1"/>
</dbReference>
<dbReference type="SMART" id="SM01294">
    <property type="entry name" value="PKS_PP_betabranch"/>
    <property type="match status" value="1"/>
</dbReference>
<dbReference type="AlphaFoldDB" id="A0A4D4KPQ6"/>
<dbReference type="Gene3D" id="1.10.1200.10">
    <property type="entry name" value="ACP-like"/>
    <property type="match status" value="1"/>
</dbReference>
<keyword evidence="7" id="KW-1185">Reference proteome</keyword>
<dbReference type="SMART" id="SM00823">
    <property type="entry name" value="PKS_PP"/>
    <property type="match status" value="1"/>
</dbReference>
<dbReference type="GO" id="GO:0031177">
    <property type="term" value="F:phosphopantetheine binding"/>
    <property type="evidence" value="ECO:0007669"/>
    <property type="project" value="InterPro"/>
</dbReference>
<dbReference type="Proteomes" id="UP000299290">
    <property type="component" value="Unassembled WGS sequence"/>
</dbReference>
<dbReference type="EMBL" id="BJHV01000001">
    <property type="protein sequence ID" value="GDY47843.1"/>
    <property type="molecule type" value="Genomic_DNA"/>
</dbReference>
<evidence type="ECO:0000259" key="4">
    <source>
        <dbReference type="PROSITE" id="PS50075"/>
    </source>
</evidence>
<feature type="domain" description="Carrier" evidence="4">
    <location>
        <begin position="61"/>
        <end position="137"/>
    </location>
</feature>
<dbReference type="PROSITE" id="PS50075">
    <property type="entry name" value="CARRIER"/>
    <property type="match status" value="1"/>
</dbReference>
<evidence type="ECO:0000256" key="2">
    <source>
        <dbReference type="ARBA" id="ARBA00022553"/>
    </source>
</evidence>
<proteinExistence type="predicted"/>
<dbReference type="InterPro" id="IPR009081">
    <property type="entry name" value="PP-bd_ACP"/>
</dbReference>
<dbReference type="InterPro" id="IPR036736">
    <property type="entry name" value="ACP-like_sf"/>
</dbReference>
<dbReference type="Proteomes" id="UP000463951">
    <property type="component" value="Chromosome"/>
</dbReference>
<protein>
    <recommendedName>
        <fullName evidence="4">Carrier domain-containing protein</fullName>
    </recommendedName>
</protein>
<dbReference type="SUPFAM" id="SSF47336">
    <property type="entry name" value="ACP-like"/>
    <property type="match status" value="1"/>
</dbReference>
<gene>
    <name evidence="6" type="ORF">SANT12839_087250</name>
    <name evidence="5" type="ORF">SSPO_013930</name>
</gene>
<dbReference type="InterPro" id="IPR020806">
    <property type="entry name" value="PKS_PP-bd"/>
</dbReference>
<organism evidence="6 7">
    <name type="scientific">Streptomyces antimycoticus</name>
    <dbReference type="NCBI Taxonomy" id="68175"/>
    <lineage>
        <taxon>Bacteria</taxon>
        <taxon>Bacillati</taxon>
        <taxon>Actinomycetota</taxon>
        <taxon>Actinomycetes</taxon>
        <taxon>Kitasatosporales</taxon>
        <taxon>Streptomycetaceae</taxon>
        <taxon>Streptomyces</taxon>
        <taxon>Streptomyces violaceusniger group</taxon>
    </lineage>
</organism>
<keyword evidence="1" id="KW-0596">Phosphopantetheine</keyword>
<feature type="region of interest" description="Disordered" evidence="3">
    <location>
        <begin position="1"/>
        <end position="43"/>
    </location>
</feature>
<dbReference type="GO" id="GO:0017000">
    <property type="term" value="P:antibiotic biosynthetic process"/>
    <property type="evidence" value="ECO:0007669"/>
    <property type="project" value="UniProtKB-ARBA"/>
</dbReference>
<evidence type="ECO:0000256" key="3">
    <source>
        <dbReference type="SAM" id="MobiDB-lite"/>
    </source>
</evidence>
<evidence type="ECO:0000313" key="7">
    <source>
        <dbReference type="Proteomes" id="UP000299290"/>
    </source>
</evidence>
<reference evidence="7 8" key="1">
    <citation type="journal article" date="2020" name="Int. J. Syst. Evol. Microbiol.">
        <title>Reclassification of Streptomyces castelarensis and Streptomyces sporoclivatus as later heterotypic synonyms of Streptomyces antimycoticus.</title>
        <authorList>
            <person name="Komaki H."/>
            <person name="Tamura T."/>
        </authorList>
    </citation>
    <scope>NUCLEOTIDE SEQUENCE [LARGE SCALE GENOMIC DNA]</scope>
    <source>
        <strain evidence="5 8">NBRC 100767</strain>
        <strain evidence="6 7">NBRC 12839</strain>
    </source>
</reference>
<evidence type="ECO:0000313" key="8">
    <source>
        <dbReference type="Proteomes" id="UP000463951"/>
    </source>
</evidence>
<sequence length="148" mass="15420">MITPTGPNQAGVPMNAHTTVNNHTPGDAGPQGDGSAMQTEKSETALDGAALHQALAIATAEEREDILRETVRTQLADILAPAVVDDDSNFLENGLTSLTALELTRNLMTLTDVEIPLVAILEYPTPAQLGHYLAEAYAAVNSGDGATA</sequence>